<organism evidence="2 3">
    <name type="scientific">Trichinella nativa</name>
    <dbReference type="NCBI Taxonomy" id="6335"/>
    <lineage>
        <taxon>Eukaryota</taxon>
        <taxon>Metazoa</taxon>
        <taxon>Ecdysozoa</taxon>
        <taxon>Nematoda</taxon>
        <taxon>Enoplea</taxon>
        <taxon>Dorylaimia</taxon>
        <taxon>Trichinellida</taxon>
        <taxon>Trichinellidae</taxon>
        <taxon>Trichinella</taxon>
    </lineage>
</organism>
<proteinExistence type="predicted"/>
<keyword evidence="1" id="KW-0812">Transmembrane</keyword>
<comment type="caution">
    <text evidence="2">The sequence shown here is derived from an EMBL/GenBank/DDBJ whole genome shotgun (WGS) entry which is preliminary data.</text>
</comment>
<dbReference type="AlphaFoldDB" id="A0A0V1LH17"/>
<dbReference type="EMBL" id="JYDW01000054">
    <property type="protein sequence ID" value="KRZ58663.1"/>
    <property type="molecule type" value="Genomic_DNA"/>
</dbReference>
<evidence type="ECO:0008006" key="4">
    <source>
        <dbReference type="Google" id="ProtNLM"/>
    </source>
</evidence>
<name>A0A0V1LH17_9BILA</name>
<sequence>MQQRLQKGFATEFLPEISTNRTDVETTTKKYRQTLKIFPAEETRPPTYIMSKSGQYSAESPSPGNSIPVSLPVVHCTNDASAAQQKSRHLTTANVMKSCRTNNATTVKVCPQCQMPLVNVDNSKRFILIVLLIIITFPISLVYLCCMPPLKFDFELYLLVKMICFSM</sequence>
<keyword evidence="3" id="KW-1185">Reference proteome</keyword>
<dbReference type="OrthoDB" id="5919104at2759"/>
<evidence type="ECO:0000313" key="3">
    <source>
        <dbReference type="Proteomes" id="UP000054721"/>
    </source>
</evidence>
<feature type="transmembrane region" description="Helical" evidence="1">
    <location>
        <begin position="126"/>
        <end position="150"/>
    </location>
</feature>
<evidence type="ECO:0000256" key="1">
    <source>
        <dbReference type="SAM" id="Phobius"/>
    </source>
</evidence>
<reference evidence="2 3" key="1">
    <citation type="submission" date="2015-05" db="EMBL/GenBank/DDBJ databases">
        <title>Evolution of Trichinella species and genotypes.</title>
        <authorList>
            <person name="Korhonen P.K."/>
            <person name="Edoardo P."/>
            <person name="Giuseppe L.R."/>
            <person name="Gasser R.B."/>
        </authorList>
    </citation>
    <scope>NUCLEOTIDE SEQUENCE [LARGE SCALE GENOMIC DNA]</scope>
    <source>
        <strain evidence="2">ISS10</strain>
    </source>
</reference>
<keyword evidence="1" id="KW-1133">Transmembrane helix</keyword>
<accession>A0A0V1LH17</accession>
<evidence type="ECO:0000313" key="2">
    <source>
        <dbReference type="EMBL" id="KRZ58663.1"/>
    </source>
</evidence>
<dbReference type="Proteomes" id="UP000054721">
    <property type="component" value="Unassembled WGS sequence"/>
</dbReference>
<gene>
    <name evidence="2" type="ORF">T02_7440</name>
</gene>
<keyword evidence="1" id="KW-0472">Membrane</keyword>
<protein>
    <recommendedName>
        <fullName evidence="4">LITAF domain-containing protein</fullName>
    </recommendedName>
</protein>